<keyword evidence="2" id="KW-1185">Reference proteome</keyword>
<name>A0ABN2TPU7_9MICO</name>
<sequence length="57" mass="6939">MIPIFEEREWATQWHPGIPHRSCPWSEFVLWEIFDRYPLRTDTEPSEEIQCDIYLGS</sequence>
<accession>A0ABN2TPU7</accession>
<proteinExistence type="predicted"/>
<comment type="caution">
    <text evidence="1">The sequence shown here is derived from an EMBL/GenBank/DDBJ whole genome shotgun (WGS) entry which is preliminary data.</text>
</comment>
<evidence type="ECO:0000313" key="2">
    <source>
        <dbReference type="Proteomes" id="UP001500755"/>
    </source>
</evidence>
<protein>
    <submittedName>
        <fullName evidence="1">Uncharacterized protein</fullName>
    </submittedName>
</protein>
<dbReference type="EMBL" id="BAAANO010000050">
    <property type="protein sequence ID" value="GAA2016396.1"/>
    <property type="molecule type" value="Genomic_DNA"/>
</dbReference>
<gene>
    <name evidence="1" type="ORF">GCM10009755_29920</name>
</gene>
<reference evidence="1 2" key="1">
    <citation type="journal article" date="2019" name="Int. J. Syst. Evol. Microbiol.">
        <title>The Global Catalogue of Microorganisms (GCM) 10K type strain sequencing project: providing services to taxonomists for standard genome sequencing and annotation.</title>
        <authorList>
            <consortium name="The Broad Institute Genomics Platform"/>
            <consortium name="The Broad Institute Genome Sequencing Center for Infectious Disease"/>
            <person name="Wu L."/>
            <person name="Ma J."/>
        </authorList>
    </citation>
    <scope>NUCLEOTIDE SEQUENCE [LARGE SCALE GENOMIC DNA]</scope>
    <source>
        <strain evidence="1 2">JCM 14546</strain>
    </source>
</reference>
<organism evidence="1 2">
    <name type="scientific">Brevibacterium samyangense</name>
    <dbReference type="NCBI Taxonomy" id="366888"/>
    <lineage>
        <taxon>Bacteria</taxon>
        <taxon>Bacillati</taxon>
        <taxon>Actinomycetota</taxon>
        <taxon>Actinomycetes</taxon>
        <taxon>Micrococcales</taxon>
        <taxon>Brevibacteriaceae</taxon>
        <taxon>Brevibacterium</taxon>
    </lineage>
</organism>
<dbReference type="Proteomes" id="UP001500755">
    <property type="component" value="Unassembled WGS sequence"/>
</dbReference>
<evidence type="ECO:0000313" key="1">
    <source>
        <dbReference type="EMBL" id="GAA2016396.1"/>
    </source>
</evidence>